<dbReference type="InterPro" id="IPR038765">
    <property type="entry name" value="Papain-like_cys_pep_sf"/>
</dbReference>
<dbReference type="InterPro" id="IPR002931">
    <property type="entry name" value="Transglutaminase-like"/>
</dbReference>
<dbReference type="Pfam" id="PF01841">
    <property type="entry name" value="Transglut_core"/>
    <property type="match status" value="1"/>
</dbReference>
<evidence type="ECO:0000259" key="3">
    <source>
        <dbReference type="Pfam" id="PF12969"/>
    </source>
</evidence>
<accession>A0A0F5MPM3</accession>
<feature type="signal peptide" evidence="1">
    <location>
        <begin position="1"/>
        <end position="18"/>
    </location>
</feature>
<sequence>MKNFLLPLLLLVSLNSHAKLADVSHATTKTHLWNIDLEVDEDGKTDTTYEIEYEILKESASNIAASYTLYYNGDSEKIEIISAKSIFDGKEYPVDLSLVQDKPLASAAHGFDQRRQVLVSFSNTEIGARIYIKYRRQENKVPFDKFYGDQFSFGYNEILTHANINVTSKIPLHIDIHDPKSSLKISKDQDDNFHKLNIKLVKPVYTEVVNEPSNSPNDKYGTYVSLSSLEKWEDFAAINSKDYLKIYQQELPTLYNKIKDEALKEKTEIDVLSKIVSLLQDKIRYMGDWQTIEGGFKPRDLKVIAETRVGDCKDYASSLVAIANKLGFKAQIVIVYRGITSYTPGKLPMQQFNHAMTKITGKNGAVYWIDPTNVQTMVDGIFDDIQGKKVLVLDEHNPRFEQIPYIDYKHATQSRVTEITILDNGSVSEKGTVILKNEKAQPIIGSALSTSEEAIKDSLLNSLSKSNLDDQNDKKITISDGIKSRRVKDVEIKYSYRQDNKTSKTNLGQALPIEISLIESFIDTSKEFVCDVYLQTIPLTSTKKTIIKNIDVVNASALDVEIDSPWIYISRKCSYENHQLTIDEVVKIYKSFINNEDVVSDKFAELKSKLERDVKSVSVIFTKAGIGSAAVKR</sequence>
<feature type="domain" description="DUF3857" evidence="3">
    <location>
        <begin position="42"/>
        <end position="204"/>
    </location>
</feature>
<keyword evidence="5" id="KW-1185">Reference proteome</keyword>
<protein>
    <recommendedName>
        <fullName evidence="6">DUF3857 domain-containing protein</fullName>
    </recommendedName>
</protein>
<evidence type="ECO:0000313" key="5">
    <source>
        <dbReference type="Proteomes" id="UP000033358"/>
    </source>
</evidence>
<organism evidence="4 5">
    <name type="scientific">Candidatus Arcanibacter lacustris</name>
    <dbReference type="NCBI Taxonomy" id="1607817"/>
    <lineage>
        <taxon>Bacteria</taxon>
        <taxon>Pseudomonadati</taxon>
        <taxon>Pseudomonadota</taxon>
        <taxon>Alphaproteobacteria</taxon>
        <taxon>Rickettsiales</taxon>
        <taxon>Candidatus Arcanibacter</taxon>
    </lineage>
</organism>
<dbReference type="SUPFAM" id="SSF54001">
    <property type="entry name" value="Cysteine proteinases"/>
    <property type="match status" value="1"/>
</dbReference>
<feature type="domain" description="Transglutaminase-like" evidence="2">
    <location>
        <begin position="264"/>
        <end position="338"/>
    </location>
</feature>
<name>A0A0F5MPM3_9RICK</name>
<proteinExistence type="predicted"/>
<dbReference type="Proteomes" id="UP000033358">
    <property type="component" value="Unassembled WGS sequence"/>
</dbReference>
<feature type="chain" id="PRO_5002492992" description="DUF3857 domain-containing protein" evidence="1">
    <location>
        <begin position="19"/>
        <end position="633"/>
    </location>
</feature>
<reference evidence="4 5" key="1">
    <citation type="submission" date="2015-02" db="EMBL/GenBank/DDBJ databases">
        <title>Single cell genomics of a rare environmental alphaproteobacterium provides unique insights into Rickettsiaceae evolution.</title>
        <authorList>
            <person name="Martijn J."/>
            <person name="Schulz F."/>
            <person name="Zaremba-Niedzwiedzka K."/>
            <person name="Viklund J."/>
            <person name="Stepanauskas R."/>
            <person name="Andersson S.G.E."/>
            <person name="Horn M."/>
            <person name="Guy L."/>
            <person name="Ettema T.J.G."/>
        </authorList>
    </citation>
    <scope>NUCLEOTIDE SEQUENCE [LARGE SCALE GENOMIC DNA]</scope>
    <source>
        <strain evidence="4 5">SCGC AAA041-L04</strain>
    </source>
</reference>
<dbReference type="Pfam" id="PF12969">
    <property type="entry name" value="DUF3857"/>
    <property type="match status" value="1"/>
</dbReference>
<evidence type="ECO:0000256" key="1">
    <source>
        <dbReference type="SAM" id="SignalP"/>
    </source>
</evidence>
<evidence type="ECO:0008006" key="6">
    <source>
        <dbReference type="Google" id="ProtNLM"/>
    </source>
</evidence>
<evidence type="ECO:0000313" key="4">
    <source>
        <dbReference type="EMBL" id="KKB96758.1"/>
    </source>
</evidence>
<comment type="caution">
    <text evidence="4">The sequence shown here is derived from an EMBL/GenBank/DDBJ whole genome shotgun (WGS) entry which is preliminary data.</text>
</comment>
<keyword evidence="1" id="KW-0732">Signal</keyword>
<dbReference type="Gene3D" id="3.10.620.30">
    <property type="match status" value="1"/>
</dbReference>
<dbReference type="EMBL" id="JYHA01000026">
    <property type="protein sequence ID" value="KKB96758.1"/>
    <property type="molecule type" value="Genomic_DNA"/>
</dbReference>
<evidence type="ECO:0000259" key="2">
    <source>
        <dbReference type="Pfam" id="PF01841"/>
    </source>
</evidence>
<dbReference type="InterPro" id="IPR024618">
    <property type="entry name" value="DUF3857"/>
</dbReference>
<dbReference type="AlphaFoldDB" id="A0A0F5MPM3"/>
<gene>
    <name evidence="4" type="ORF">SZ25_00138</name>
</gene>
<dbReference type="Gene3D" id="2.60.40.3140">
    <property type="match status" value="1"/>
</dbReference>